<dbReference type="SUPFAM" id="SSF53850">
    <property type="entry name" value="Periplasmic binding protein-like II"/>
    <property type="match status" value="1"/>
</dbReference>
<evidence type="ECO:0000256" key="3">
    <source>
        <dbReference type="ARBA" id="ARBA00008725"/>
    </source>
</evidence>
<evidence type="ECO:0000259" key="10">
    <source>
        <dbReference type="Pfam" id="PF12849"/>
    </source>
</evidence>
<dbReference type="CDD" id="cd13566">
    <property type="entry name" value="PBP2_phosphate"/>
    <property type="match status" value="1"/>
</dbReference>
<dbReference type="InterPro" id="IPR050811">
    <property type="entry name" value="Phosphate_ABC_transporter"/>
</dbReference>
<keyword evidence="8" id="KW-0449">Lipoprotein</keyword>
<dbReference type="Gene3D" id="3.40.190.10">
    <property type="entry name" value="Periplasmic binding protein-like II"/>
    <property type="match status" value="2"/>
</dbReference>
<keyword evidence="5" id="KW-0592">Phosphate transport</keyword>
<comment type="function">
    <text evidence="1">Part of the ABC transporter complex PstSACB involved in phosphate import.</text>
</comment>
<organism evidence="11 12">
    <name type="scientific">Cohnella phaseoli</name>
    <dbReference type="NCBI Taxonomy" id="456490"/>
    <lineage>
        <taxon>Bacteria</taxon>
        <taxon>Bacillati</taxon>
        <taxon>Bacillota</taxon>
        <taxon>Bacilli</taxon>
        <taxon>Bacillales</taxon>
        <taxon>Paenibacillaceae</taxon>
        <taxon>Cohnella</taxon>
    </lineage>
</organism>
<dbReference type="PANTHER" id="PTHR30570:SF1">
    <property type="entry name" value="PHOSPHATE-BINDING PROTEIN PSTS"/>
    <property type="match status" value="1"/>
</dbReference>
<feature type="chain" id="PRO_5017616072" evidence="9">
    <location>
        <begin position="25"/>
        <end position="269"/>
    </location>
</feature>
<dbReference type="RefSeq" id="WP_116060037.1">
    <property type="nucleotide sequence ID" value="NZ_QRDZ01000005.1"/>
</dbReference>
<dbReference type="OrthoDB" id="9790048at2"/>
<dbReference type="EMBL" id="QRDZ01000005">
    <property type="protein sequence ID" value="RED85017.1"/>
    <property type="molecule type" value="Genomic_DNA"/>
</dbReference>
<evidence type="ECO:0000256" key="4">
    <source>
        <dbReference type="ARBA" id="ARBA00011529"/>
    </source>
</evidence>
<evidence type="ECO:0000313" key="12">
    <source>
        <dbReference type="Proteomes" id="UP000256977"/>
    </source>
</evidence>
<evidence type="ECO:0000256" key="9">
    <source>
        <dbReference type="SAM" id="SignalP"/>
    </source>
</evidence>
<keyword evidence="6 9" id="KW-0732">Signal</keyword>
<gene>
    <name evidence="11" type="ORF">DFP98_10521</name>
</gene>
<comment type="similarity">
    <text evidence="3">Belongs to the PstS family.</text>
</comment>
<dbReference type="GO" id="GO:0006817">
    <property type="term" value="P:phosphate ion transport"/>
    <property type="evidence" value="ECO:0007669"/>
    <property type="project" value="UniProtKB-KW"/>
</dbReference>
<dbReference type="AlphaFoldDB" id="A0A3D9KHM8"/>
<evidence type="ECO:0000256" key="1">
    <source>
        <dbReference type="ARBA" id="ARBA00002841"/>
    </source>
</evidence>
<keyword evidence="12" id="KW-1185">Reference proteome</keyword>
<protein>
    <submittedName>
        <fullName evidence="11">Phosphate ABC transporter substrate-binding protein (PhoT family)</fullName>
    </submittedName>
</protein>
<dbReference type="InterPro" id="IPR024370">
    <property type="entry name" value="PBP_domain"/>
</dbReference>
<name>A0A3D9KHM8_9BACL</name>
<feature type="signal peptide" evidence="9">
    <location>
        <begin position="1"/>
        <end position="24"/>
    </location>
</feature>
<evidence type="ECO:0000256" key="5">
    <source>
        <dbReference type="ARBA" id="ARBA00022592"/>
    </source>
</evidence>
<comment type="subunit">
    <text evidence="4">The complex is composed of two ATP-binding proteins (PstB), two transmembrane proteins (PstC and PstA) and a solute-binding protein (PstS).</text>
</comment>
<proteinExistence type="inferred from homology"/>
<evidence type="ECO:0000256" key="2">
    <source>
        <dbReference type="ARBA" id="ARBA00004193"/>
    </source>
</evidence>
<dbReference type="GO" id="GO:0005886">
    <property type="term" value="C:plasma membrane"/>
    <property type="evidence" value="ECO:0007669"/>
    <property type="project" value="UniProtKB-SubCell"/>
</dbReference>
<comment type="caution">
    <text evidence="11">The sequence shown here is derived from an EMBL/GenBank/DDBJ whole genome shotgun (WGS) entry which is preliminary data.</text>
</comment>
<feature type="domain" description="PBP" evidence="10">
    <location>
        <begin position="25"/>
        <end position="263"/>
    </location>
</feature>
<comment type="subcellular location">
    <subcellularLocation>
        <location evidence="2">Cell membrane</location>
        <topology evidence="2">Lipid-anchor</topology>
    </subcellularLocation>
</comment>
<dbReference type="Proteomes" id="UP000256977">
    <property type="component" value="Unassembled WGS sequence"/>
</dbReference>
<evidence type="ECO:0000256" key="8">
    <source>
        <dbReference type="ARBA" id="ARBA00023288"/>
    </source>
</evidence>
<evidence type="ECO:0000256" key="6">
    <source>
        <dbReference type="ARBA" id="ARBA00022729"/>
    </source>
</evidence>
<accession>A0A3D9KHM8</accession>
<evidence type="ECO:0000313" key="11">
    <source>
        <dbReference type="EMBL" id="RED85017.1"/>
    </source>
</evidence>
<sequence length="269" mass="29153">MMKVLRVAALFVLLAGMLPVAVNSESTEVKQYIQVRAASSMLNILRTSAELYMERHPEIVISVTGSQSGSFRSVKSIIEGTSDIGGSSSVPDEVHLKMMEKNGVKVVGDVIQNDAVVPIVHPNNPVVGLTLKQLKQIYVGEIKNWSEVGGKDLPILVVSQLGNTGAYETWSRVVLEGTAMVTPEAAFLDTASTIKSAETNEATIAYSGFTNIEGNANLKKVVVDGVEANVETIRNADFQIKRSLTLYSLENSSGEVKNFIKFVQEQVHQ</sequence>
<keyword evidence="7" id="KW-0564">Palmitate</keyword>
<reference evidence="11 12" key="1">
    <citation type="submission" date="2018-07" db="EMBL/GenBank/DDBJ databases">
        <title>Genomic Encyclopedia of Type Strains, Phase III (KMG-III): the genomes of soil and plant-associated and newly described type strains.</title>
        <authorList>
            <person name="Whitman W."/>
        </authorList>
    </citation>
    <scope>NUCLEOTIDE SEQUENCE [LARGE SCALE GENOMIC DNA]</scope>
    <source>
        <strain evidence="11 12">CECT 7287</strain>
    </source>
</reference>
<evidence type="ECO:0000256" key="7">
    <source>
        <dbReference type="ARBA" id="ARBA00023139"/>
    </source>
</evidence>
<dbReference type="Pfam" id="PF12849">
    <property type="entry name" value="PBP_like_2"/>
    <property type="match status" value="1"/>
</dbReference>
<keyword evidence="5" id="KW-0813">Transport</keyword>
<dbReference type="PANTHER" id="PTHR30570">
    <property type="entry name" value="PERIPLASMIC PHOSPHATE BINDING COMPONENT OF PHOSPHATE ABC TRANSPORTER"/>
    <property type="match status" value="1"/>
</dbReference>